<name>A0ABW8GIQ2_9PROT</name>
<keyword evidence="1" id="KW-1133">Transmembrane helix</keyword>
<proteinExistence type="predicted"/>
<dbReference type="Proteomes" id="UP001617669">
    <property type="component" value="Unassembled WGS sequence"/>
</dbReference>
<sequence length="98" mass="10453">MEFDQLKLVGGLSAFFLLFGLGCWLLLQTATMGDNPGDQDFFGEVCSVIDNTRTNTSPCAACVALSHQLISQASLIGPWTYGLPSINANFESSMTGAQ</sequence>
<keyword evidence="1" id="KW-0812">Transmembrane</keyword>
<evidence type="ECO:0000256" key="1">
    <source>
        <dbReference type="SAM" id="Phobius"/>
    </source>
</evidence>
<reference evidence="2 3" key="1">
    <citation type="submission" date="2024-11" db="EMBL/GenBank/DDBJ databases">
        <authorList>
            <person name="Kaparullina E.N."/>
            <person name="Delegan Y.A."/>
            <person name="Doronina N.V."/>
        </authorList>
    </citation>
    <scope>NUCLEOTIDE SEQUENCE [LARGE SCALE GENOMIC DNA]</scope>
    <source>
        <strain evidence="2 3">7sh_L</strain>
    </source>
</reference>
<organism evidence="2 3">
    <name type="scientific">Methylobacillus methanolivorans</name>
    <dbReference type="NCBI Taxonomy" id="1848927"/>
    <lineage>
        <taxon>Bacteria</taxon>
        <taxon>Pseudomonadati</taxon>
        <taxon>Pseudomonadota</taxon>
        <taxon>Betaproteobacteria</taxon>
        <taxon>Nitrosomonadales</taxon>
        <taxon>Methylophilaceae</taxon>
        <taxon>Methylobacillus</taxon>
    </lineage>
</organism>
<comment type="caution">
    <text evidence="2">The sequence shown here is derived from an EMBL/GenBank/DDBJ whole genome shotgun (WGS) entry which is preliminary data.</text>
</comment>
<dbReference type="PROSITE" id="PS51257">
    <property type="entry name" value="PROKAR_LIPOPROTEIN"/>
    <property type="match status" value="1"/>
</dbReference>
<keyword evidence="1" id="KW-0472">Membrane</keyword>
<evidence type="ECO:0000313" key="2">
    <source>
        <dbReference type="EMBL" id="MFJ5444972.1"/>
    </source>
</evidence>
<dbReference type="RefSeq" id="WP_400878555.1">
    <property type="nucleotide sequence ID" value="NZ_JBIWXY010000001.1"/>
</dbReference>
<dbReference type="EMBL" id="JBIWXY010000001">
    <property type="protein sequence ID" value="MFJ5444972.1"/>
    <property type="molecule type" value="Genomic_DNA"/>
</dbReference>
<protein>
    <submittedName>
        <fullName evidence="2">Uncharacterized protein</fullName>
    </submittedName>
</protein>
<gene>
    <name evidence="2" type="ORF">ACIKP9_01895</name>
</gene>
<evidence type="ECO:0000313" key="3">
    <source>
        <dbReference type="Proteomes" id="UP001617669"/>
    </source>
</evidence>
<feature type="transmembrane region" description="Helical" evidence="1">
    <location>
        <begin position="6"/>
        <end position="27"/>
    </location>
</feature>
<accession>A0ABW8GIQ2</accession>
<keyword evidence="3" id="KW-1185">Reference proteome</keyword>